<dbReference type="SUPFAM" id="SSF52964">
    <property type="entry name" value="TolB, N-terminal domain"/>
    <property type="match status" value="1"/>
</dbReference>
<dbReference type="PANTHER" id="PTHR36842:SF1">
    <property type="entry name" value="PROTEIN TOLB"/>
    <property type="match status" value="1"/>
</dbReference>
<feature type="domain" description="TolB N-terminal" evidence="1">
    <location>
        <begin position="28"/>
        <end position="108"/>
    </location>
</feature>
<gene>
    <name evidence="2" type="primary">tolB</name>
    <name evidence="2" type="ORF">CQA58_03420</name>
</gene>
<dbReference type="RefSeq" id="WP_115569322.1">
    <property type="nucleotide sequence ID" value="NZ_NXLV01000004.1"/>
</dbReference>
<proteinExistence type="predicted"/>
<keyword evidence="3" id="KW-1185">Reference proteome</keyword>
<accession>A0A3D8J1U5</accession>
<sequence>MFRVCFVFLFSFGLIFATDAKLEIIKSKQQMPTIMVNISGNNLNQKIASLTAKDLEVSGNFKVLSQNKSDDDPSFVFYQSQKVDLLVQINAKNQQYTLKLFDINSKEKVLEKIFLLEDNAQYPFVSHRIANAINQYLKAPSIAWMNRKVVFSKLIAPSKSEIVIADYTLTYQKSIINDGLNIFPKWANAEQSSIFFTKYLDRPTILKYDLRSKKFERILSSQGVAIVSDVSNDFKKILVSMSPIAQADVYLYDLEAKNTKRLTTYQGIDVGANFIEDKNKIIFISDRLGYPNVFLMNEDGSGVEQAVFHGRNNSSASSNGEYVVYSSREEKNEFGTSVFNLYLIALGTTEIRRLTINGANQMPRFSKDGENIMFLKNTQYESALGIVRLRYNKSYLFPITKMKIQSFDW</sequence>
<dbReference type="InterPro" id="IPR007195">
    <property type="entry name" value="TolB_N"/>
</dbReference>
<organism evidence="2 3">
    <name type="scientific">Helicobacter brantae</name>
    <dbReference type="NCBI Taxonomy" id="375927"/>
    <lineage>
        <taxon>Bacteria</taxon>
        <taxon>Pseudomonadati</taxon>
        <taxon>Campylobacterota</taxon>
        <taxon>Epsilonproteobacteria</taxon>
        <taxon>Campylobacterales</taxon>
        <taxon>Helicobacteraceae</taxon>
        <taxon>Helicobacter</taxon>
    </lineage>
</organism>
<dbReference type="Pfam" id="PF04052">
    <property type="entry name" value="TolB_N"/>
    <property type="match status" value="1"/>
</dbReference>
<dbReference type="AlphaFoldDB" id="A0A3D8J1U5"/>
<dbReference type="Gene3D" id="3.40.50.10070">
    <property type="entry name" value="TolB, N-terminal domain"/>
    <property type="match status" value="1"/>
</dbReference>
<dbReference type="PANTHER" id="PTHR36842">
    <property type="entry name" value="PROTEIN TOLB HOMOLOG"/>
    <property type="match status" value="1"/>
</dbReference>
<dbReference type="SUPFAM" id="SSF69304">
    <property type="entry name" value="Tricorn protease N-terminal domain"/>
    <property type="match status" value="1"/>
</dbReference>
<dbReference type="GO" id="GO:0042597">
    <property type="term" value="C:periplasmic space"/>
    <property type="evidence" value="ECO:0007669"/>
    <property type="project" value="InterPro"/>
</dbReference>
<protein>
    <submittedName>
        <fullName evidence="2">Tol-Pal system protein TolB</fullName>
    </submittedName>
</protein>
<dbReference type="GO" id="GO:0015031">
    <property type="term" value="P:protein transport"/>
    <property type="evidence" value="ECO:0007669"/>
    <property type="project" value="InterPro"/>
</dbReference>
<dbReference type="EMBL" id="NXLV01000004">
    <property type="protein sequence ID" value="RDU71176.1"/>
    <property type="molecule type" value="Genomic_DNA"/>
</dbReference>
<dbReference type="OrthoDB" id="9815657at2"/>
<evidence type="ECO:0000313" key="3">
    <source>
        <dbReference type="Proteomes" id="UP000257045"/>
    </source>
</evidence>
<evidence type="ECO:0000259" key="1">
    <source>
        <dbReference type="Pfam" id="PF04052"/>
    </source>
</evidence>
<evidence type="ECO:0000313" key="2">
    <source>
        <dbReference type="EMBL" id="RDU71176.1"/>
    </source>
</evidence>
<comment type="caution">
    <text evidence="2">The sequence shown here is derived from an EMBL/GenBank/DDBJ whole genome shotgun (WGS) entry which is preliminary data.</text>
</comment>
<dbReference type="NCBIfam" id="NF003124">
    <property type="entry name" value="PRK04043.1"/>
    <property type="match status" value="1"/>
</dbReference>
<dbReference type="Proteomes" id="UP000257045">
    <property type="component" value="Unassembled WGS sequence"/>
</dbReference>
<dbReference type="Gene3D" id="2.120.10.30">
    <property type="entry name" value="TolB, C-terminal domain"/>
    <property type="match status" value="1"/>
</dbReference>
<dbReference type="InterPro" id="IPR011042">
    <property type="entry name" value="6-blade_b-propeller_TolB-like"/>
</dbReference>
<name>A0A3D8J1U5_9HELI</name>
<reference evidence="2 3" key="1">
    <citation type="submission" date="2018-04" db="EMBL/GenBank/DDBJ databases">
        <title>Novel Campyloabacter and Helicobacter Species and Strains.</title>
        <authorList>
            <person name="Mannion A.J."/>
            <person name="Shen Z."/>
            <person name="Fox J.G."/>
        </authorList>
    </citation>
    <scope>NUCLEOTIDE SEQUENCE [LARGE SCALE GENOMIC DNA]</scope>
    <source>
        <strain evidence="2 3">MIT 04-9366</strain>
    </source>
</reference>